<gene>
    <name evidence="1" type="ORF">H0235_007351</name>
</gene>
<dbReference type="AlphaFoldDB" id="A0A834P4J6"/>
<reference evidence="1" key="1">
    <citation type="journal article" date="2020" name="G3 (Bethesda)">
        <title>High-Quality Assemblies for Three Invasive Social Wasps from the &lt;i&gt;Vespula&lt;/i&gt; Genus.</title>
        <authorList>
            <person name="Harrop T.W.R."/>
            <person name="Guhlin J."/>
            <person name="McLaughlin G.M."/>
            <person name="Permina E."/>
            <person name="Stockwell P."/>
            <person name="Gilligan J."/>
            <person name="Le Lec M.F."/>
            <person name="Gruber M.A.M."/>
            <person name="Quinn O."/>
            <person name="Lovegrove M."/>
            <person name="Duncan E.J."/>
            <person name="Remnant E.J."/>
            <person name="Van Eeckhoven J."/>
            <person name="Graham B."/>
            <person name="Knapp R.A."/>
            <person name="Langford K.W."/>
            <person name="Kronenberg Z."/>
            <person name="Press M.O."/>
            <person name="Eacker S.M."/>
            <person name="Wilson-Rankin E.E."/>
            <person name="Purcell J."/>
            <person name="Lester P.J."/>
            <person name="Dearden P.K."/>
        </authorList>
    </citation>
    <scope>NUCLEOTIDE SEQUENCE</scope>
    <source>
        <strain evidence="1">Volc-1</strain>
    </source>
</reference>
<proteinExistence type="predicted"/>
<comment type="caution">
    <text evidence="1">The sequence shown here is derived from an EMBL/GenBank/DDBJ whole genome shotgun (WGS) entry which is preliminary data.</text>
</comment>
<organism evidence="1 2">
    <name type="scientific">Vespula pensylvanica</name>
    <name type="common">Western yellow jacket</name>
    <name type="synonym">Wasp</name>
    <dbReference type="NCBI Taxonomy" id="30213"/>
    <lineage>
        <taxon>Eukaryota</taxon>
        <taxon>Metazoa</taxon>
        <taxon>Ecdysozoa</taxon>
        <taxon>Arthropoda</taxon>
        <taxon>Hexapoda</taxon>
        <taxon>Insecta</taxon>
        <taxon>Pterygota</taxon>
        <taxon>Neoptera</taxon>
        <taxon>Endopterygota</taxon>
        <taxon>Hymenoptera</taxon>
        <taxon>Apocrita</taxon>
        <taxon>Aculeata</taxon>
        <taxon>Vespoidea</taxon>
        <taxon>Vespidae</taxon>
        <taxon>Vespinae</taxon>
        <taxon>Vespula</taxon>
    </lineage>
</organism>
<accession>A0A834P4J6</accession>
<keyword evidence="2" id="KW-1185">Reference proteome</keyword>
<protein>
    <submittedName>
        <fullName evidence="1">Uncharacterized protein</fullName>
    </submittedName>
</protein>
<evidence type="ECO:0000313" key="1">
    <source>
        <dbReference type="EMBL" id="KAF7427657.1"/>
    </source>
</evidence>
<dbReference type="EMBL" id="JACSDY010000005">
    <property type="protein sequence ID" value="KAF7427657.1"/>
    <property type="molecule type" value="Genomic_DNA"/>
</dbReference>
<name>A0A834P4J6_VESPE</name>
<dbReference type="Proteomes" id="UP000600918">
    <property type="component" value="Unassembled WGS sequence"/>
</dbReference>
<sequence length="72" mass="8109">MSRGGDVAAASSVKWRRWQLPRYFGLKEPPPSLLLLLLLLSTINNQQQQQQQQQQQHILASSLSDTHACALL</sequence>
<evidence type="ECO:0000313" key="2">
    <source>
        <dbReference type="Proteomes" id="UP000600918"/>
    </source>
</evidence>